<keyword evidence="2" id="KW-1185">Reference proteome</keyword>
<accession>A0A0D0WQP4</accession>
<reference evidence="1 2" key="1">
    <citation type="submission" date="2015-01" db="EMBL/GenBank/DDBJ databases">
        <title>Sequencing and annotation of Micromonospora carbonacea strain JXNU-1 genome.</title>
        <authorList>
            <person name="Long Z."/>
            <person name="Huang Y."/>
            <person name="Jiang Y."/>
        </authorList>
    </citation>
    <scope>NUCLEOTIDE SEQUENCE [LARGE SCALE GENOMIC DNA]</scope>
    <source>
        <strain evidence="1 2">JXNU-1</strain>
    </source>
</reference>
<dbReference type="SUPFAM" id="SSF52374">
    <property type="entry name" value="Nucleotidylyl transferase"/>
    <property type="match status" value="1"/>
</dbReference>
<dbReference type="GeneID" id="301307657"/>
<organism evidence="1 2">
    <name type="scientific">Micromonospora haikouensis</name>
    <dbReference type="NCBI Taxonomy" id="686309"/>
    <lineage>
        <taxon>Bacteria</taxon>
        <taxon>Bacillati</taxon>
        <taxon>Actinomycetota</taxon>
        <taxon>Actinomycetes</taxon>
        <taxon>Micromonosporales</taxon>
        <taxon>Micromonosporaceae</taxon>
        <taxon>Micromonospora</taxon>
    </lineage>
</organism>
<dbReference type="InterPro" id="IPR014729">
    <property type="entry name" value="Rossmann-like_a/b/a_fold"/>
</dbReference>
<protein>
    <submittedName>
        <fullName evidence="1">Uncharacterized protein</fullName>
    </submittedName>
</protein>
<name>A0A0D0WQP4_9ACTN</name>
<comment type="caution">
    <text evidence="1">The sequence shown here is derived from an EMBL/GenBank/DDBJ whole genome shotgun (WGS) entry which is preliminary data.</text>
</comment>
<gene>
    <name evidence="1" type="ORF">TK50_26920</name>
</gene>
<sequence length="456" mass="49819">MIAWEDRETSTVLLAPPSPPGAPHLGGIYTWALLDAARRTAQHFGGAAHLPQSWNMSSRRLEPTFGDDPEGFARYCQRAVDNAVFTFAGFGIVVSPHAALRDDDASVRAHVQAIVTELANRDIVRYLAAEEKWCLSCRIALPPSAATEHCFTCENPLRLRTTRDWFLPVDLDEVFRRAATVEWVPGFGIRRLRSLIDVHPLIRVGHPQRSLGVPSPLHDGEILDPRLVAALGPSLLRRLGLNGPIVAAAGFDIQRKWLLTLLAANQTGALPTMIVQHGTLLDTAGRKLSRYTGASLADAPADVEPCLVRAALLSSPLGKDFRAVALPTVGASRLREKVLNSLRYIGLQQPRTGGIDLDAACDEWFNEVESHLRNFDMSRAYAGFQRAILSVSSTLIPMIRRQGIASFAATYRRAISLHGIFYGDDPRLPGTPSGLELLDADGRDAAQVRASDRDPS</sequence>
<proteinExistence type="predicted"/>
<dbReference type="AlphaFoldDB" id="A0A0D0WQP4"/>
<dbReference type="PATRIC" id="fig|47853.6.peg.5641"/>
<dbReference type="RefSeq" id="WP_043968169.1">
    <property type="nucleotide sequence ID" value="NZ_JXSX01000003.1"/>
</dbReference>
<dbReference type="Gene3D" id="3.40.50.620">
    <property type="entry name" value="HUPs"/>
    <property type="match status" value="1"/>
</dbReference>
<evidence type="ECO:0000313" key="2">
    <source>
        <dbReference type="Proteomes" id="UP000032254"/>
    </source>
</evidence>
<evidence type="ECO:0000313" key="1">
    <source>
        <dbReference type="EMBL" id="KIR61326.1"/>
    </source>
</evidence>
<dbReference type="OrthoDB" id="5195579at2"/>
<dbReference type="EMBL" id="JXSX01000003">
    <property type="protein sequence ID" value="KIR61326.1"/>
    <property type="molecule type" value="Genomic_DNA"/>
</dbReference>
<dbReference type="Proteomes" id="UP000032254">
    <property type="component" value="Unassembled WGS sequence"/>
</dbReference>